<protein>
    <submittedName>
        <fullName evidence="1">Uncharacterized protein</fullName>
    </submittedName>
</protein>
<dbReference type="RefSeq" id="WP_338436631.1">
    <property type="nucleotide sequence ID" value="NZ_JAUYVH010000004.1"/>
</dbReference>
<organism evidence="1 2">
    <name type="scientific">Keguizhuia sedimenti</name>
    <dbReference type="NCBI Taxonomy" id="3064264"/>
    <lineage>
        <taxon>Bacteria</taxon>
        <taxon>Pseudomonadati</taxon>
        <taxon>Pseudomonadota</taxon>
        <taxon>Betaproteobacteria</taxon>
        <taxon>Burkholderiales</taxon>
        <taxon>Oxalobacteraceae</taxon>
        <taxon>Keguizhuia</taxon>
    </lineage>
</organism>
<gene>
    <name evidence="1" type="ORF">Q8A64_09140</name>
</gene>
<reference evidence="1 2" key="1">
    <citation type="submission" date="2023-08" db="EMBL/GenBank/DDBJ databases">
        <title>Oxalobacteraceae gen .nov., isolated from river sludge outside the plant.</title>
        <authorList>
            <person name="Zhao S.Y."/>
        </authorList>
    </citation>
    <scope>NUCLEOTIDE SEQUENCE [LARGE SCALE GENOMIC DNA]</scope>
    <source>
        <strain evidence="1 2">R-40</strain>
    </source>
</reference>
<name>A0ABU1BNK3_9BURK</name>
<evidence type="ECO:0000313" key="1">
    <source>
        <dbReference type="EMBL" id="MDQ9170576.1"/>
    </source>
</evidence>
<keyword evidence="2" id="KW-1185">Reference proteome</keyword>
<accession>A0ABU1BNK3</accession>
<proteinExistence type="predicted"/>
<sequence>MLIAAIAVEGFHGVRELNPQPGKWMTVLRKYSAILIRKMEASKRRIPIAGHMDLMLHRMECFHADHDQSNLRLQVCPAVIRPDQGRLMKQKQEED</sequence>
<evidence type="ECO:0000313" key="2">
    <source>
        <dbReference type="Proteomes" id="UP001225596"/>
    </source>
</evidence>
<comment type="caution">
    <text evidence="1">The sequence shown here is derived from an EMBL/GenBank/DDBJ whole genome shotgun (WGS) entry which is preliminary data.</text>
</comment>
<dbReference type="EMBL" id="JAUYVH010000004">
    <property type="protein sequence ID" value="MDQ9170576.1"/>
    <property type="molecule type" value="Genomic_DNA"/>
</dbReference>
<dbReference type="Proteomes" id="UP001225596">
    <property type="component" value="Unassembled WGS sequence"/>
</dbReference>